<evidence type="ECO:0000256" key="3">
    <source>
        <dbReference type="ARBA" id="ARBA00022827"/>
    </source>
</evidence>
<keyword evidence="6" id="KW-1133">Transmembrane helix</keyword>
<evidence type="ECO:0000256" key="1">
    <source>
        <dbReference type="ARBA" id="ARBA00022630"/>
    </source>
</evidence>
<dbReference type="OrthoDB" id="9789960at2"/>
<dbReference type="STRING" id="1419482.SAMN05444266_106416"/>
<keyword evidence="3" id="KW-0274">FAD</keyword>
<dbReference type="InterPro" id="IPR052206">
    <property type="entry name" value="Retinol_saturase"/>
</dbReference>
<dbReference type="Proteomes" id="UP000184420">
    <property type="component" value="Unassembled WGS sequence"/>
</dbReference>
<reference evidence="8 9" key="1">
    <citation type="submission" date="2016-11" db="EMBL/GenBank/DDBJ databases">
        <authorList>
            <person name="Jaros S."/>
            <person name="Januszkiewicz K."/>
            <person name="Wedrychowicz H."/>
        </authorList>
    </citation>
    <scope>NUCLEOTIDE SEQUENCE [LARGE SCALE GENOMIC DNA]</scope>
    <source>
        <strain evidence="8 9">DSM 27406</strain>
    </source>
</reference>
<accession>A0A1M7G681</accession>
<keyword evidence="1" id="KW-0285">Flavoprotein</keyword>
<dbReference type="InterPro" id="IPR002937">
    <property type="entry name" value="Amino_oxidase"/>
</dbReference>
<keyword evidence="6" id="KW-0472">Membrane</keyword>
<gene>
    <name evidence="8" type="ORF">SAMN05444266_106416</name>
</gene>
<keyword evidence="9" id="KW-1185">Reference proteome</keyword>
<dbReference type="PRINTS" id="PR00419">
    <property type="entry name" value="ADXRDTASE"/>
</dbReference>
<organism evidence="8 9">
    <name type="scientific">Chitinophaga jiangningensis</name>
    <dbReference type="NCBI Taxonomy" id="1419482"/>
    <lineage>
        <taxon>Bacteria</taxon>
        <taxon>Pseudomonadati</taxon>
        <taxon>Bacteroidota</taxon>
        <taxon>Chitinophagia</taxon>
        <taxon>Chitinophagales</taxon>
        <taxon>Chitinophagaceae</taxon>
        <taxon>Chitinophaga</taxon>
    </lineage>
</organism>
<dbReference type="PANTHER" id="PTHR46091">
    <property type="entry name" value="BLR7054 PROTEIN"/>
    <property type="match status" value="1"/>
</dbReference>
<feature type="domain" description="Amine oxidase" evidence="7">
    <location>
        <begin position="13"/>
        <end position="273"/>
    </location>
</feature>
<feature type="transmembrane region" description="Helical" evidence="6">
    <location>
        <begin position="6"/>
        <end position="27"/>
    </location>
</feature>
<keyword evidence="4" id="KW-0521">NADP</keyword>
<evidence type="ECO:0000256" key="6">
    <source>
        <dbReference type="SAM" id="Phobius"/>
    </source>
</evidence>
<dbReference type="SUPFAM" id="SSF51905">
    <property type="entry name" value="FAD/NAD(P)-binding domain"/>
    <property type="match status" value="1"/>
</dbReference>
<sequence>MRNNEVIVIGSGLGGLATAAILGMNGYKVRVYEKNRQIGGCLQTYSREKVIFDSGVHYIGGLAPGENLYKVFKYLGIQDKLKLRRMDLEGFDHIAFADDPAVYKIAQGEQRFINTLLQSFPDERPALEAYIQQIGDICSKFPLYNLRLGDYEEKRSVLHYNTADFLRSITSNQRLQQVLAGNNLLYAGVAEKTPLYVHALVLNSYMNSSWKCVDGGGQIAKWLGRRITESGGEIIRNTAVTAIVGEGDRVDHLVLQNGEKVKADHFISNLHPAQTTAITHSDMLRGAYRTRMQSLENSVGAFVLNVVLKPGSFPYLNYNYYYHTTEDAWAGINYQTDAWPQTYAMYVGASSQHPEYADSLSVMTYMRYEEMAPWKDTFNTVLQPGARGEEYEQFKKAKAEQLIACVEKRFPDFRQAVQSYYVATPLSYRDYMGTSDGSMYGVMKDSGDPLRTMVSARTKLSNLYLTGQNLNLHGILGVTMSSVITASELVGMESLVTAINNVSVFDI</sequence>
<evidence type="ECO:0000256" key="5">
    <source>
        <dbReference type="ARBA" id="ARBA00023027"/>
    </source>
</evidence>
<dbReference type="InterPro" id="IPR036188">
    <property type="entry name" value="FAD/NAD-bd_sf"/>
</dbReference>
<keyword evidence="5" id="KW-0520">NAD</keyword>
<evidence type="ECO:0000313" key="9">
    <source>
        <dbReference type="Proteomes" id="UP000184420"/>
    </source>
</evidence>
<evidence type="ECO:0000313" key="8">
    <source>
        <dbReference type="EMBL" id="SHM11696.1"/>
    </source>
</evidence>
<evidence type="ECO:0000259" key="7">
    <source>
        <dbReference type="Pfam" id="PF01593"/>
    </source>
</evidence>
<proteinExistence type="predicted"/>
<dbReference type="GO" id="GO:0016491">
    <property type="term" value="F:oxidoreductase activity"/>
    <property type="evidence" value="ECO:0007669"/>
    <property type="project" value="InterPro"/>
</dbReference>
<dbReference type="AlphaFoldDB" id="A0A1M7G681"/>
<dbReference type="EMBL" id="FRBL01000006">
    <property type="protein sequence ID" value="SHM11696.1"/>
    <property type="molecule type" value="Genomic_DNA"/>
</dbReference>
<dbReference type="PANTHER" id="PTHR46091:SF3">
    <property type="entry name" value="AMINE OXIDASE DOMAIN-CONTAINING PROTEIN"/>
    <property type="match status" value="1"/>
</dbReference>
<keyword evidence="6" id="KW-0812">Transmembrane</keyword>
<dbReference type="Pfam" id="PF01593">
    <property type="entry name" value="Amino_oxidase"/>
    <property type="match status" value="1"/>
</dbReference>
<protein>
    <submittedName>
        <fullName evidence="8">All-trans-retinol 13,14-reductase</fullName>
    </submittedName>
</protein>
<dbReference type="Gene3D" id="3.50.50.60">
    <property type="entry name" value="FAD/NAD(P)-binding domain"/>
    <property type="match status" value="2"/>
</dbReference>
<evidence type="ECO:0000256" key="2">
    <source>
        <dbReference type="ARBA" id="ARBA00022729"/>
    </source>
</evidence>
<name>A0A1M7G681_9BACT</name>
<dbReference type="RefSeq" id="WP_073083618.1">
    <property type="nucleotide sequence ID" value="NZ_FRBL01000006.1"/>
</dbReference>
<keyword evidence="2" id="KW-0732">Signal</keyword>
<evidence type="ECO:0000256" key="4">
    <source>
        <dbReference type="ARBA" id="ARBA00022857"/>
    </source>
</evidence>